<dbReference type="PANTHER" id="PTHR32347:SF23">
    <property type="entry name" value="BLL5650 PROTEIN"/>
    <property type="match status" value="1"/>
</dbReference>
<name>A0A843B7U8_9BURK</name>
<keyword evidence="2" id="KW-0175">Coiled coil</keyword>
<dbReference type="EMBL" id="JABBCQ020000029">
    <property type="protein sequence ID" value="MBI1626913.1"/>
    <property type="molecule type" value="Genomic_DNA"/>
</dbReference>
<evidence type="ECO:0000256" key="1">
    <source>
        <dbReference type="ARBA" id="ARBA00004196"/>
    </source>
</evidence>
<keyword evidence="4" id="KW-1185">Reference proteome</keyword>
<reference evidence="3" key="1">
    <citation type="submission" date="2020-12" db="EMBL/GenBank/DDBJ databases">
        <title>Comamonas sp. nov., isolated from stream water.</title>
        <authorList>
            <person name="Park K.-H."/>
        </authorList>
    </citation>
    <scope>NUCLEOTIDE SEQUENCE</scope>
    <source>
        <strain evidence="3">EJ-4</strain>
    </source>
</reference>
<dbReference type="Gene3D" id="1.10.287.470">
    <property type="entry name" value="Helix hairpin bin"/>
    <property type="match status" value="1"/>
</dbReference>
<comment type="subcellular location">
    <subcellularLocation>
        <location evidence="1">Cell envelope</location>
    </subcellularLocation>
</comment>
<protein>
    <submittedName>
        <fullName evidence="3">HlyD family efflux transporter periplasmic adaptor subunit</fullName>
    </submittedName>
</protein>
<evidence type="ECO:0000313" key="4">
    <source>
        <dbReference type="Proteomes" id="UP000530032"/>
    </source>
</evidence>
<dbReference type="InterPro" id="IPR050465">
    <property type="entry name" value="UPF0194_transport"/>
</dbReference>
<sequence>MTDLAFHALAAKVHAAATAADLSFIFCNETHALAPYRQAALVGFFGARRTRLAGHSGLADVDANSPYALWLADVANHLRPQLDALPAAARVMAVGPALLPPALAAAWADWLPDHVWVLSLAGPDGRSRAALFLGRDTPWPADFDAGAPEYLLLQAALLYGHAWWAMTQRRRSIGTLASSLWARKSVRWALAAVPLLLLVPVREYALIPAEVVSNRSQVISSLREGVVKRMVVKPNTPVKAGETLAELDDSTLYNRLAVAQASLASARMDLLQASQRAIETQTAKAELSLADGKLRERQVDVEALQREIGQLAIKAPSDGVFVYTDPNDWAGRPVQTGERVGLLADPAVLGLQAWAPVNEAVNLKPGAPMTFFMRVAPLAPVDARLDYAGYQVIEAPNGIASYLLRGTLVGDAGEARIGLRGTARVSGDWTLLGYLMFRRPLAAAREWCGC</sequence>
<dbReference type="Gene3D" id="2.40.50.100">
    <property type="match status" value="1"/>
</dbReference>
<dbReference type="SUPFAM" id="SSF111369">
    <property type="entry name" value="HlyD-like secretion proteins"/>
    <property type="match status" value="1"/>
</dbReference>
<evidence type="ECO:0000313" key="3">
    <source>
        <dbReference type="EMBL" id="MBI1626913.1"/>
    </source>
</evidence>
<gene>
    <name evidence="3" type="ORF">HF327_020795</name>
</gene>
<accession>A0A843B7U8</accession>
<dbReference type="PANTHER" id="PTHR32347">
    <property type="entry name" value="EFFLUX SYSTEM COMPONENT YKNX-RELATED"/>
    <property type="match status" value="1"/>
</dbReference>
<proteinExistence type="predicted"/>
<dbReference type="AlphaFoldDB" id="A0A843B7U8"/>
<organism evidence="3 4">
    <name type="scientific">Comamonas suwonensis</name>
    <dbReference type="NCBI Taxonomy" id="2606214"/>
    <lineage>
        <taxon>Bacteria</taxon>
        <taxon>Pseudomonadati</taxon>
        <taxon>Pseudomonadota</taxon>
        <taxon>Betaproteobacteria</taxon>
        <taxon>Burkholderiales</taxon>
        <taxon>Comamonadaceae</taxon>
        <taxon>Comamonas</taxon>
    </lineage>
</organism>
<comment type="caution">
    <text evidence="3">The sequence shown here is derived from an EMBL/GenBank/DDBJ whole genome shotgun (WGS) entry which is preliminary data.</text>
</comment>
<dbReference type="GO" id="GO:0030313">
    <property type="term" value="C:cell envelope"/>
    <property type="evidence" value="ECO:0007669"/>
    <property type="project" value="UniProtKB-SubCell"/>
</dbReference>
<dbReference type="RefSeq" id="WP_198462263.1">
    <property type="nucleotide sequence ID" value="NZ_JABBCQ020000029.1"/>
</dbReference>
<dbReference type="Proteomes" id="UP000530032">
    <property type="component" value="Unassembled WGS sequence"/>
</dbReference>
<evidence type="ECO:0000256" key="2">
    <source>
        <dbReference type="ARBA" id="ARBA00023054"/>
    </source>
</evidence>